<dbReference type="InterPro" id="IPR002142">
    <property type="entry name" value="Peptidase_S49"/>
</dbReference>
<dbReference type="Proteomes" id="UP000178107">
    <property type="component" value="Unassembled WGS sequence"/>
</dbReference>
<dbReference type="PANTHER" id="PTHR42987">
    <property type="entry name" value="PEPTIDASE S49"/>
    <property type="match status" value="1"/>
</dbReference>
<dbReference type="EMBL" id="MHVH01000007">
    <property type="protein sequence ID" value="OHA89949.1"/>
    <property type="molecule type" value="Genomic_DNA"/>
</dbReference>
<dbReference type="PANTHER" id="PTHR42987:SF4">
    <property type="entry name" value="PROTEASE SOHB-RELATED"/>
    <property type="match status" value="1"/>
</dbReference>
<keyword evidence="4" id="KW-0720">Serine protease</keyword>
<keyword evidence="2" id="KW-0645">Protease</keyword>
<evidence type="ECO:0000256" key="3">
    <source>
        <dbReference type="ARBA" id="ARBA00022801"/>
    </source>
</evidence>
<dbReference type="NCBIfam" id="TIGR00706">
    <property type="entry name" value="SppA_dom"/>
    <property type="match status" value="1"/>
</dbReference>
<evidence type="ECO:0000256" key="4">
    <source>
        <dbReference type="ARBA" id="ARBA00022825"/>
    </source>
</evidence>
<evidence type="ECO:0000313" key="7">
    <source>
        <dbReference type="Proteomes" id="UP000178107"/>
    </source>
</evidence>
<accession>A0A1G2SZC0</accession>
<dbReference type="CDD" id="cd07023">
    <property type="entry name" value="S49_Sppa_N_C"/>
    <property type="match status" value="1"/>
</dbReference>
<comment type="similarity">
    <text evidence="1">Belongs to the peptidase S49 family.</text>
</comment>
<name>A0A1G2SZC0_9BACT</name>
<dbReference type="InterPro" id="IPR047272">
    <property type="entry name" value="S49_SppA_C"/>
</dbReference>
<dbReference type="GO" id="GO:0008236">
    <property type="term" value="F:serine-type peptidase activity"/>
    <property type="evidence" value="ECO:0007669"/>
    <property type="project" value="UniProtKB-KW"/>
</dbReference>
<evidence type="ECO:0000256" key="2">
    <source>
        <dbReference type="ARBA" id="ARBA00022670"/>
    </source>
</evidence>
<evidence type="ECO:0000313" key="6">
    <source>
        <dbReference type="EMBL" id="OHA89949.1"/>
    </source>
</evidence>
<dbReference type="AlphaFoldDB" id="A0A1G2SZC0"/>
<dbReference type="InterPro" id="IPR004635">
    <property type="entry name" value="Pept_S49_SppA"/>
</dbReference>
<dbReference type="Pfam" id="PF01343">
    <property type="entry name" value="Peptidase_S49"/>
    <property type="match status" value="1"/>
</dbReference>
<sequence>MEKLFTKLTLTAFILGLAVMFGSIRGLSWIQDPCWGKNVGIITILGSIDSVEDAEYYSTVAPSIVLQIEELEANPDIKGLVLDIDSGGGAMESSESIMLTLKGFSKPSVAVIRNMGASGAYLAATGADRIYASRVSDVGSIGVTNEFLDTSEQDKQNGITFYNFASGVHKGLFKEHGTLTQEQIDVIMEDIMKSADVFIEYVSLNRGIPLDKVKEIATGRSYLGEDALKLGLIDQIGGLPEAGAWLEEQIGEKVALCYAGV</sequence>
<protein>
    <recommendedName>
        <fullName evidence="5">Peptidase S49 domain-containing protein</fullName>
    </recommendedName>
</protein>
<evidence type="ECO:0000259" key="5">
    <source>
        <dbReference type="Pfam" id="PF01343"/>
    </source>
</evidence>
<reference evidence="6 7" key="1">
    <citation type="journal article" date="2016" name="Nat. Commun.">
        <title>Thousands of microbial genomes shed light on interconnected biogeochemical processes in an aquifer system.</title>
        <authorList>
            <person name="Anantharaman K."/>
            <person name="Brown C.T."/>
            <person name="Hug L.A."/>
            <person name="Sharon I."/>
            <person name="Castelle C.J."/>
            <person name="Probst A.J."/>
            <person name="Thomas B.C."/>
            <person name="Singh A."/>
            <person name="Wilkins M.J."/>
            <person name="Karaoz U."/>
            <person name="Brodie E.L."/>
            <person name="Williams K.H."/>
            <person name="Hubbard S.S."/>
            <person name="Banfield J.F."/>
        </authorList>
    </citation>
    <scope>NUCLEOTIDE SEQUENCE [LARGE SCALE GENOMIC DNA]</scope>
</reference>
<comment type="caution">
    <text evidence="6">The sequence shown here is derived from an EMBL/GenBank/DDBJ whole genome shotgun (WGS) entry which is preliminary data.</text>
</comment>
<evidence type="ECO:0000256" key="1">
    <source>
        <dbReference type="ARBA" id="ARBA00008683"/>
    </source>
</evidence>
<dbReference type="GO" id="GO:0006508">
    <property type="term" value="P:proteolysis"/>
    <property type="evidence" value="ECO:0007669"/>
    <property type="project" value="UniProtKB-KW"/>
</dbReference>
<gene>
    <name evidence="6" type="ORF">A2838_01230</name>
</gene>
<dbReference type="Gene3D" id="3.90.226.10">
    <property type="entry name" value="2-enoyl-CoA Hydratase, Chain A, domain 1"/>
    <property type="match status" value="2"/>
</dbReference>
<feature type="domain" description="Peptidase S49" evidence="5">
    <location>
        <begin position="105"/>
        <end position="249"/>
    </location>
</feature>
<organism evidence="6 7">
    <name type="scientific">Candidatus Zambryskibacteria bacterium RIFCSPHIGHO2_01_FULL_46_25</name>
    <dbReference type="NCBI Taxonomy" id="1802738"/>
    <lineage>
        <taxon>Bacteria</taxon>
        <taxon>Candidatus Zambryskiibacteriota</taxon>
    </lineage>
</organism>
<keyword evidence="3" id="KW-0378">Hydrolase</keyword>
<dbReference type="SUPFAM" id="SSF52096">
    <property type="entry name" value="ClpP/crotonase"/>
    <property type="match status" value="1"/>
</dbReference>
<proteinExistence type="inferred from homology"/>
<dbReference type="InterPro" id="IPR029045">
    <property type="entry name" value="ClpP/crotonase-like_dom_sf"/>
</dbReference>